<evidence type="ECO:0000256" key="11">
    <source>
        <dbReference type="PROSITE-ProRule" id="PRU00560"/>
    </source>
</evidence>
<evidence type="ECO:0000256" key="6">
    <source>
        <dbReference type="ARBA" id="ARBA00023125"/>
    </source>
</evidence>
<comment type="caution">
    <text evidence="14">The sequence shown here is derived from an EMBL/GenBank/DDBJ whole genome shotgun (WGS) entry which is preliminary data.</text>
</comment>
<dbReference type="Pfam" id="PF13361">
    <property type="entry name" value="UvrD_C"/>
    <property type="match status" value="1"/>
</dbReference>
<evidence type="ECO:0000256" key="2">
    <source>
        <dbReference type="ARBA" id="ARBA00022741"/>
    </source>
</evidence>
<evidence type="ECO:0000259" key="12">
    <source>
        <dbReference type="PROSITE" id="PS51198"/>
    </source>
</evidence>
<comment type="catalytic activity">
    <reaction evidence="10">
        <text>ATP + H2O = ADP + phosphate + H(+)</text>
        <dbReference type="Rhea" id="RHEA:13065"/>
        <dbReference type="ChEBI" id="CHEBI:15377"/>
        <dbReference type="ChEBI" id="CHEBI:15378"/>
        <dbReference type="ChEBI" id="CHEBI:30616"/>
        <dbReference type="ChEBI" id="CHEBI:43474"/>
        <dbReference type="ChEBI" id="CHEBI:456216"/>
        <dbReference type="EC" id="5.6.2.4"/>
    </reaction>
</comment>
<dbReference type="Gene3D" id="1.10.486.10">
    <property type="entry name" value="PCRA, domain 4"/>
    <property type="match status" value="2"/>
</dbReference>
<keyword evidence="3 11" id="KW-0378">Hydrolase</keyword>
<name>A0ABT1SNQ1_9FIRM</name>
<feature type="binding site" evidence="11">
    <location>
        <begin position="22"/>
        <end position="29"/>
    </location>
    <ligand>
        <name>ATP</name>
        <dbReference type="ChEBI" id="CHEBI:30616"/>
    </ligand>
</feature>
<gene>
    <name evidence="14" type="ORF">NE675_00370</name>
</gene>
<dbReference type="Pfam" id="PF00580">
    <property type="entry name" value="UvrD-helicase"/>
    <property type="match status" value="1"/>
</dbReference>
<evidence type="ECO:0000259" key="13">
    <source>
        <dbReference type="PROSITE" id="PS51217"/>
    </source>
</evidence>
<evidence type="ECO:0000256" key="4">
    <source>
        <dbReference type="ARBA" id="ARBA00022806"/>
    </source>
</evidence>
<dbReference type="PANTHER" id="PTHR11070:SF2">
    <property type="entry name" value="ATP-DEPENDENT DNA HELICASE SRS2"/>
    <property type="match status" value="1"/>
</dbReference>
<keyword evidence="6" id="KW-0238">DNA-binding</keyword>
<keyword evidence="7" id="KW-0413">Isomerase</keyword>
<dbReference type="Gene3D" id="3.40.50.300">
    <property type="entry name" value="P-loop containing nucleotide triphosphate hydrolases"/>
    <property type="match status" value="2"/>
</dbReference>
<dbReference type="CDD" id="cd06127">
    <property type="entry name" value="DEDDh"/>
    <property type="match status" value="1"/>
</dbReference>
<dbReference type="InterPro" id="IPR012337">
    <property type="entry name" value="RNaseH-like_sf"/>
</dbReference>
<keyword evidence="2 11" id="KW-0547">Nucleotide-binding</keyword>
<reference evidence="14 15" key="1">
    <citation type="submission" date="2022-06" db="EMBL/GenBank/DDBJ databases">
        <title>Isolation of gut microbiota from human fecal samples.</title>
        <authorList>
            <person name="Pamer E.G."/>
            <person name="Barat B."/>
            <person name="Waligurski E."/>
            <person name="Medina S."/>
            <person name="Paddock L."/>
            <person name="Mostad J."/>
        </authorList>
    </citation>
    <scope>NUCLEOTIDE SEQUENCE [LARGE SCALE GENOMIC DNA]</scope>
    <source>
        <strain evidence="14 15">DFI.1.1</strain>
    </source>
</reference>
<evidence type="ECO:0000256" key="8">
    <source>
        <dbReference type="ARBA" id="ARBA00034617"/>
    </source>
</evidence>
<dbReference type="Gene3D" id="3.30.160.800">
    <property type="match status" value="1"/>
</dbReference>
<keyword evidence="15" id="KW-1185">Reference proteome</keyword>
<feature type="domain" description="UvrD-like helicase C-terminal" evidence="13">
    <location>
        <begin position="290"/>
        <end position="768"/>
    </location>
</feature>
<evidence type="ECO:0000313" key="15">
    <source>
        <dbReference type="Proteomes" id="UP001206692"/>
    </source>
</evidence>
<dbReference type="RefSeq" id="WP_062412899.1">
    <property type="nucleotide sequence ID" value="NZ_JAJCIO010000001.1"/>
</dbReference>
<dbReference type="EMBL" id="JANGEW010000001">
    <property type="protein sequence ID" value="MCQ5341491.1"/>
    <property type="molecule type" value="Genomic_DNA"/>
</dbReference>
<evidence type="ECO:0000256" key="10">
    <source>
        <dbReference type="ARBA" id="ARBA00048988"/>
    </source>
</evidence>
<evidence type="ECO:0000256" key="3">
    <source>
        <dbReference type="ARBA" id="ARBA00022801"/>
    </source>
</evidence>
<dbReference type="CDD" id="cd17932">
    <property type="entry name" value="DEXQc_UvrD"/>
    <property type="match status" value="1"/>
</dbReference>
<accession>A0ABT1SNQ1</accession>
<sequence>MNLNEQQQQVVNELSQSILLNAPAGTGKTRVLAARVAHIIAQKKAKGSEILCLTFTNRACKELKNRIIETVPEEGFAVTVKTIHSFCYSLIKEETKRQSDRYNDFLIYDDEDCKQILAAIDLTKMTPRPALPELQTFIEFEKKKRVIPGLRDFTNIQDDLKGWLSEYGEDLVWEYDIALADNHAIDFTDLITGAYEFLQDDAICRRWREKFRFISVDEMQDTSEVEYTVISRLFPDRNILLCGDYFQTIYEWRGSYPEYIWKEFRDGYQPLEITFTTNYRSTQLLLEAGQTFLFRLLGKVTVQSIYTERGISASKDPGEPIVLHKAGTWMEESRWIFREIKALPPEERLKTCILVRDNRQAKFIWMGITSHNQKYPQDQQLPVTCIDQFHLFKRQECKDVLAYLRLLMNKHDNLSLKRIVQRFVPRIGRRTVETIESDSYRKVGLMLSDFIDPLSHQTGDPYGLLLTALSQERLVVFDVESTGTDTTQDEIIQIAAIRLDAKGQVKDKFNTYVKALRPVGTSYYVHHISDEKLAAEGVPPQKALTQFLDFAKDAVIVGHNVTYDLSILQSELQRLGMSERADFPYYDTLDIYRRFYPTLRNHKLETLSHHFPIDHKPTHDAFDDILATAGLLMYAIDEKIRPIEPIRRAAMAIYLPLFAPFSRGMEELRRLSYQVRPIKVITSVMNDCGVKVWYQTHLDSSDESNHIDRLENIRKLYRIAKETDDAGQNPRDALTEFLKMAALSNSELDSMLAKDPKIPIITIHQAKGLEFDYVFMASLEDHIFPTYWARQKGDIEEEKRLFYVAMTRAKKRLYLSWHQGLGRQSYLPSRFLKGINLEYCEIR</sequence>
<dbReference type="SUPFAM" id="SSF52540">
    <property type="entry name" value="P-loop containing nucleoside triphosphate hydrolases"/>
    <property type="match status" value="1"/>
</dbReference>
<dbReference type="Gene3D" id="1.10.10.160">
    <property type="match status" value="1"/>
</dbReference>
<keyword evidence="5 11" id="KW-0067">ATP-binding</keyword>
<dbReference type="Pfam" id="PF00929">
    <property type="entry name" value="RNase_T"/>
    <property type="match status" value="1"/>
</dbReference>
<dbReference type="SUPFAM" id="SSF53098">
    <property type="entry name" value="Ribonuclease H-like"/>
    <property type="match status" value="1"/>
</dbReference>
<evidence type="ECO:0000313" key="14">
    <source>
        <dbReference type="EMBL" id="MCQ5341491.1"/>
    </source>
</evidence>
<comment type="catalytic activity">
    <reaction evidence="8">
        <text>Couples ATP hydrolysis with the unwinding of duplex DNA by translocating in the 3'-5' direction.</text>
        <dbReference type="EC" id="5.6.2.4"/>
    </reaction>
</comment>
<evidence type="ECO:0000256" key="1">
    <source>
        <dbReference type="ARBA" id="ARBA00009922"/>
    </source>
</evidence>
<dbReference type="PROSITE" id="PS51198">
    <property type="entry name" value="UVRD_HELICASE_ATP_BIND"/>
    <property type="match status" value="1"/>
</dbReference>
<dbReference type="PROSITE" id="PS51217">
    <property type="entry name" value="UVRD_HELICASE_CTER"/>
    <property type="match status" value="1"/>
</dbReference>
<evidence type="ECO:0000256" key="9">
    <source>
        <dbReference type="ARBA" id="ARBA00034808"/>
    </source>
</evidence>
<dbReference type="EC" id="5.6.2.4" evidence="9"/>
<dbReference type="Proteomes" id="UP001206692">
    <property type="component" value="Unassembled WGS sequence"/>
</dbReference>
<dbReference type="PANTHER" id="PTHR11070">
    <property type="entry name" value="UVRD / RECB / PCRA DNA HELICASE FAMILY MEMBER"/>
    <property type="match status" value="1"/>
</dbReference>
<dbReference type="SMART" id="SM00479">
    <property type="entry name" value="EXOIII"/>
    <property type="match status" value="1"/>
</dbReference>
<dbReference type="InterPro" id="IPR014016">
    <property type="entry name" value="UvrD-like_ATP-bd"/>
</dbReference>
<dbReference type="InterPro" id="IPR013520">
    <property type="entry name" value="Ribonucl_H"/>
</dbReference>
<evidence type="ECO:0000256" key="7">
    <source>
        <dbReference type="ARBA" id="ARBA00023235"/>
    </source>
</evidence>
<proteinExistence type="inferred from homology"/>
<dbReference type="InterPro" id="IPR027417">
    <property type="entry name" value="P-loop_NTPase"/>
</dbReference>
<dbReference type="Gene3D" id="3.30.420.10">
    <property type="entry name" value="Ribonuclease H-like superfamily/Ribonuclease H"/>
    <property type="match status" value="1"/>
</dbReference>
<dbReference type="InterPro" id="IPR000212">
    <property type="entry name" value="DNA_helicase_UvrD/REP"/>
</dbReference>
<dbReference type="InterPro" id="IPR036397">
    <property type="entry name" value="RNaseH_sf"/>
</dbReference>
<feature type="domain" description="UvrD-like helicase ATP-binding" evidence="12">
    <location>
        <begin position="1"/>
        <end position="282"/>
    </location>
</feature>
<dbReference type="InterPro" id="IPR013986">
    <property type="entry name" value="DExx_box_DNA_helicase_dom_sf"/>
</dbReference>
<comment type="similarity">
    <text evidence="1">Belongs to the helicase family. UvrD subfamily.</text>
</comment>
<protein>
    <recommendedName>
        <fullName evidence="9">DNA 3'-5' helicase</fullName>
        <ecNumber evidence="9">5.6.2.4</ecNumber>
    </recommendedName>
</protein>
<organism evidence="14 15">
    <name type="scientific">Megasphaera massiliensis</name>
    <dbReference type="NCBI Taxonomy" id="1232428"/>
    <lineage>
        <taxon>Bacteria</taxon>
        <taxon>Bacillati</taxon>
        <taxon>Bacillota</taxon>
        <taxon>Negativicutes</taxon>
        <taxon>Veillonellales</taxon>
        <taxon>Veillonellaceae</taxon>
        <taxon>Megasphaera</taxon>
    </lineage>
</organism>
<dbReference type="InterPro" id="IPR014017">
    <property type="entry name" value="DNA_helicase_UvrD-like_C"/>
</dbReference>
<keyword evidence="4 11" id="KW-0347">Helicase</keyword>
<evidence type="ECO:0000256" key="5">
    <source>
        <dbReference type="ARBA" id="ARBA00022840"/>
    </source>
</evidence>